<gene>
    <name evidence="1" type="ORF">GCM10017581_026150</name>
</gene>
<accession>A0A9W6KI04</accession>
<dbReference type="Proteomes" id="UP001143480">
    <property type="component" value="Unassembled WGS sequence"/>
</dbReference>
<dbReference type="AlphaFoldDB" id="A0A9W6KI04"/>
<keyword evidence="2" id="KW-1185">Reference proteome</keyword>
<sequence length="257" mass="27400">MLTLDELLAAARSLALAARWEQATGLLDAVHDRLPPGPERARVALLAAEIAVDSAWYDGNGDAPARLSIVDEEALGPDGRWDLGFARFRSAYYASLRRVDPELRERAEHFVASAPDPTRLGWAHMYLGLVYDNILDERALAPQHYEIALANCAADPLLRREAQRHLGDHDHDAGDHDGALARWRDATAAGAAAGTVGGTLAQQILLAVLARDAGDEAGALALAAEVQRWATAIGAARIAAQAAAFQQGVDPTQPPDS</sequence>
<name>A0A9W6KI04_9ACTN</name>
<dbReference type="EMBL" id="BSFP01000011">
    <property type="protein sequence ID" value="GLL00874.1"/>
    <property type="molecule type" value="Genomic_DNA"/>
</dbReference>
<protein>
    <recommendedName>
        <fullName evidence="3">Tetratricopeptide repeat protein</fullName>
    </recommendedName>
</protein>
<proteinExistence type="predicted"/>
<reference evidence="1" key="1">
    <citation type="journal article" date="2014" name="Int. J. Syst. Evol. Microbiol.">
        <title>Complete genome sequence of Corynebacterium casei LMG S-19264T (=DSM 44701T), isolated from a smear-ripened cheese.</title>
        <authorList>
            <consortium name="US DOE Joint Genome Institute (JGI-PGF)"/>
            <person name="Walter F."/>
            <person name="Albersmeier A."/>
            <person name="Kalinowski J."/>
            <person name="Ruckert C."/>
        </authorList>
    </citation>
    <scope>NUCLEOTIDE SEQUENCE</scope>
    <source>
        <strain evidence="1">VKM Ac-1321</strain>
    </source>
</reference>
<comment type="caution">
    <text evidence="1">The sequence shown here is derived from an EMBL/GenBank/DDBJ whole genome shotgun (WGS) entry which is preliminary data.</text>
</comment>
<dbReference type="RefSeq" id="WP_261965595.1">
    <property type="nucleotide sequence ID" value="NZ_BAAAXA010000001.1"/>
</dbReference>
<reference evidence="1" key="2">
    <citation type="submission" date="2023-01" db="EMBL/GenBank/DDBJ databases">
        <authorList>
            <person name="Sun Q."/>
            <person name="Evtushenko L."/>
        </authorList>
    </citation>
    <scope>NUCLEOTIDE SEQUENCE</scope>
    <source>
        <strain evidence="1">VKM Ac-1321</strain>
    </source>
</reference>
<evidence type="ECO:0008006" key="3">
    <source>
        <dbReference type="Google" id="ProtNLM"/>
    </source>
</evidence>
<organism evidence="1 2">
    <name type="scientific">Dactylosporangium matsuzakiense</name>
    <dbReference type="NCBI Taxonomy" id="53360"/>
    <lineage>
        <taxon>Bacteria</taxon>
        <taxon>Bacillati</taxon>
        <taxon>Actinomycetota</taxon>
        <taxon>Actinomycetes</taxon>
        <taxon>Micromonosporales</taxon>
        <taxon>Micromonosporaceae</taxon>
        <taxon>Dactylosporangium</taxon>
    </lineage>
</organism>
<evidence type="ECO:0000313" key="1">
    <source>
        <dbReference type="EMBL" id="GLL00874.1"/>
    </source>
</evidence>
<evidence type="ECO:0000313" key="2">
    <source>
        <dbReference type="Proteomes" id="UP001143480"/>
    </source>
</evidence>